<dbReference type="FunFam" id="1.25.40.10:FF:000049">
    <property type="entry name" value="Alpha-soluble NSF attachment protein-like"/>
    <property type="match status" value="1"/>
</dbReference>
<keyword evidence="6" id="KW-0472">Membrane</keyword>
<dbReference type="InterPro" id="IPR000744">
    <property type="entry name" value="NSF_attach"/>
</dbReference>
<organism evidence="8 9">
    <name type="scientific">Taxus chinensis</name>
    <name type="common">Chinese yew</name>
    <name type="synonym">Taxus wallichiana var. chinensis</name>
    <dbReference type="NCBI Taxonomy" id="29808"/>
    <lineage>
        <taxon>Eukaryota</taxon>
        <taxon>Viridiplantae</taxon>
        <taxon>Streptophyta</taxon>
        <taxon>Embryophyta</taxon>
        <taxon>Tracheophyta</taxon>
        <taxon>Spermatophyta</taxon>
        <taxon>Pinopsida</taxon>
        <taxon>Pinidae</taxon>
        <taxon>Conifers II</taxon>
        <taxon>Cupressales</taxon>
        <taxon>Taxaceae</taxon>
        <taxon>Taxus</taxon>
    </lineage>
</organism>
<comment type="caution">
    <text evidence="8">The sequence shown here is derived from an EMBL/GenBank/DDBJ whole genome shotgun (WGS) entry which is preliminary data.</text>
</comment>
<dbReference type="GO" id="GO:0019905">
    <property type="term" value="F:syntaxin binding"/>
    <property type="evidence" value="ECO:0007669"/>
    <property type="project" value="TreeGrafter"/>
</dbReference>
<dbReference type="PRINTS" id="PR00448">
    <property type="entry name" value="NSFATTACHMNT"/>
</dbReference>
<dbReference type="GO" id="GO:0031201">
    <property type="term" value="C:SNARE complex"/>
    <property type="evidence" value="ECO:0007669"/>
    <property type="project" value="TreeGrafter"/>
</dbReference>
<dbReference type="Gene3D" id="1.25.40.10">
    <property type="entry name" value="Tetratricopeptide repeat domain"/>
    <property type="match status" value="1"/>
</dbReference>
<evidence type="ECO:0000256" key="4">
    <source>
        <dbReference type="ARBA" id="ARBA00022892"/>
    </source>
</evidence>
<evidence type="ECO:0000313" key="9">
    <source>
        <dbReference type="Proteomes" id="UP000824469"/>
    </source>
</evidence>
<feature type="non-terminal residue" evidence="8">
    <location>
        <position position="1"/>
    </location>
</feature>
<dbReference type="PROSITE" id="PS50005">
    <property type="entry name" value="TPR"/>
    <property type="match status" value="1"/>
</dbReference>
<dbReference type="PANTHER" id="PTHR13768:SF8">
    <property type="entry name" value="ALPHA-SOLUBLE NSF ATTACHMENT PROTEIN"/>
    <property type="match status" value="1"/>
</dbReference>
<proteinExistence type="inferred from homology"/>
<dbReference type="Proteomes" id="UP000824469">
    <property type="component" value="Unassembled WGS sequence"/>
</dbReference>
<reference evidence="8 9" key="1">
    <citation type="journal article" date="2021" name="Nat. Plants">
        <title>The Taxus genome provides insights into paclitaxel biosynthesis.</title>
        <authorList>
            <person name="Xiong X."/>
            <person name="Gou J."/>
            <person name="Liao Q."/>
            <person name="Li Y."/>
            <person name="Zhou Q."/>
            <person name="Bi G."/>
            <person name="Li C."/>
            <person name="Du R."/>
            <person name="Wang X."/>
            <person name="Sun T."/>
            <person name="Guo L."/>
            <person name="Liang H."/>
            <person name="Lu P."/>
            <person name="Wu Y."/>
            <person name="Zhang Z."/>
            <person name="Ro D.K."/>
            <person name="Shang Y."/>
            <person name="Huang S."/>
            <person name="Yan J."/>
        </authorList>
    </citation>
    <scope>NUCLEOTIDE SEQUENCE [LARGE SCALE GENOMIC DNA]</scope>
    <source>
        <strain evidence="8">Ta-2019</strain>
    </source>
</reference>
<evidence type="ECO:0000256" key="1">
    <source>
        <dbReference type="ARBA" id="ARBA00004170"/>
    </source>
</evidence>
<dbReference type="GO" id="GO:0006886">
    <property type="term" value="P:intracellular protein transport"/>
    <property type="evidence" value="ECO:0007669"/>
    <property type="project" value="InterPro"/>
</dbReference>
<dbReference type="EMBL" id="JAHRHJ020003813">
    <property type="protein sequence ID" value="KAH9290395.1"/>
    <property type="molecule type" value="Genomic_DNA"/>
</dbReference>
<evidence type="ECO:0000313" key="8">
    <source>
        <dbReference type="EMBL" id="KAH9290395.1"/>
    </source>
</evidence>
<comment type="similarity">
    <text evidence="2">Belongs to the SNAP family.</text>
</comment>
<dbReference type="GO" id="GO:0005774">
    <property type="term" value="C:vacuolar membrane"/>
    <property type="evidence" value="ECO:0007669"/>
    <property type="project" value="TreeGrafter"/>
</dbReference>
<dbReference type="GO" id="GO:0035494">
    <property type="term" value="P:SNARE complex disassembly"/>
    <property type="evidence" value="ECO:0007669"/>
    <property type="project" value="TreeGrafter"/>
</dbReference>
<keyword evidence="4" id="KW-0931">ER-Golgi transport</keyword>
<keyword evidence="7" id="KW-0802">TPR repeat</keyword>
<dbReference type="InterPro" id="IPR011990">
    <property type="entry name" value="TPR-like_helical_dom_sf"/>
</dbReference>
<comment type="subcellular location">
    <subcellularLocation>
        <location evidence="1">Membrane</location>
        <topology evidence="1">Peripheral membrane protein</topology>
    </subcellularLocation>
</comment>
<dbReference type="CDD" id="cd15832">
    <property type="entry name" value="SNAP"/>
    <property type="match status" value="1"/>
</dbReference>
<dbReference type="InterPro" id="IPR019734">
    <property type="entry name" value="TPR_rpt"/>
</dbReference>
<gene>
    <name evidence="8" type="ORF">KI387_034512</name>
</gene>
<evidence type="ECO:0008006" key="10">
    <source>
        <dbReference type="Google" id="ProtNLM"/>
    </source>
</evidence>
<accession>A0AA38F645</accession>
<evidence type="ECO:0000256" key="2">
    <source>
        <dbReference type="ARBA" id="ARBA00010050"/>
    </source>
</evidence>
<name>A0AA38F645_TAXCH</name>
<feature type="repeat" description="TPR" evidence="7">
    <location>
        <begin position="335"/>
        <end position="368"/>
    </location>
</feature>
<keyword evidence="9" id="KW-1185">Reference proteome</keyword>
<protein>
    <recommendedName>
        <fullName evidence="10">Alpha-soluble NSF attachment protein</fullName>
    </recommendedName>
</protein>
<evidence type="ECO:0000256" key="6">
    <source>
        <dbReference type="ARBA" id="ARBA00023136"/>
    </source>
</evidence>
<evidence type="ECO:0000256" key="7">
    <source>
        <dbReference type="PROSITE-ProRule" id="PRU00339"/>
    </source>
</evidence>
<dbReference type="SUPFAM" id="SSF48452">
    <property type="entry name" value="TPR-like"/>
    <property type="match status" value="1"/>
</dbReference>
<keyword evidence="3" id="KW-0813">Transport</keyword>
<dbReference type="Pfam" id="PF14938">
    <property type="entry name" value="SNAP"/>
    <property type="match status" value="1"/>
</dbReference>
<sequence length="558" mass="62412">RSSRRRKQPEQDARRMKRCQGCAKVWRKPAYAFQMPEIPVGAIQSKNQTNAGQNCSDWRGVKVEMERIRTWRRAKCLVGGLYICLIHLRGLQNTFKWPVCGLEAWKTPQGSENALNRAVETSSGLHMCYTELANTFQAWIFTARAVETSSGMQIDCRGCLESPQRPATRIRPSKPPSQTLNTSVALIPYWECPGSSESKSAPSEIYRLDIQIDTGIALRLIQDMADQEAKGYELEKKADKKIQGWNIFGSKYDDAADLYEKAGNVYKIGKSWDKAGSAYVKLAGCHLKLQSKHEGASAYVDAANCYKKTNTSEAVNCLSVAVNLFMEIGRLSMAAKHYKEIGEIYEAEEKLELALDYFERAAELYQGEEVTSTANQCQLKVAQFAAQLEKYSKAVQIYEDVAQKSINNNLLKYSVKGYLLNAGLCLICNGDTVAINNSLEKYQELDPTFSGTRECKFLADLAAAIDEEDVEKFTDVVKEFDSMTRLSTGRREVGTCGSMDHYIICRSSNRANTTSNSEEKRIIEAKSLECGVNEIPVIVVKCCGDAQLDQNTMSAMEF</sequence>
<evidence type="ECO:0000256" key="5">
    <source>
        <dbReference type="ARBA" id="ARBA00022927"/>
    </source>
</evidence>
<dbReference type="AlphaFoldDB" id="A0AA38F645"/>
<keyword evidence="5" id="KW-0653">Protein transport</keyword>
<dbReference type="GO" id="GO:0005483">
    <property type="term" value="F:soluble NSF attachment protein activity"/>
    <property type="evidence" value="ECO:0007669"/>
    <property type="project" value="TreeGrafter"/>
</dbReference>
<dbReference type="PANTHER" id="PTHR13768">
    <property type="entry name" value="SOLUBLE NSF ATTACHMENT PROTEIN SNAP"/>
    <property type="match status" value="1"/>
</dbReference>
<evidence type="ECO:0000256" key="3">
    <source>
        <dbReference type="ARBA" id="ARBA00022448"/>
    </source>
</evidence>